<dbReference type="EMBL" id="DUZY01000004">
    <property type="protein sequence ID" value="DAD37474.1"/>
    <property type="molecule type" value="Genomic_DNA"/>
</dbReference>
<evidence type="ECO:0000313" key="5">
    <source>
        <dbReference type="Proteomes" id="UP000607653"/>
    </source>
</evidence>
<sequence>MFLLHCARRLDLVRNPRSAGDLTNHLSFLQNHFLKCVSTATDQHSFTVSYLINSCGLSKEEAASASKSVQFETSQRPDSVLSFLRNYGFTGVQISKFIRNRPMLLLLDPEKILKPKFAFLSSVGFSPPDLARILYYDSGFLTLSLRNQILPCFQYLKGIVQTNNNVVAVLRRMRWAFGNKRQKRMEENITILRDHGVPEQIILSVVKRHPQSFLMPPDLFNENAKEIKDLGVDPSKLAFALAVSIITLSSKSTRERKIDIYKKYGCSEDDITLMIKRNPNCLALSEKKIVRVMDFLINKMGLEPSFIAKNPILLCFSLEKRMIPWYSVIQVLLSKGLINKDINVVGALKISKSDFMDKFVIRYQKEIPQLLKIFEGEMDYLELINGSEEMGS</sequence>
<evidence type="ECO:0000256" key="3">
    <source>
        <dbReference type="ARBA" id="ARBA00022946"/>
    </source>
</evidence>
<keyword evidence="5" id="KW-1185">Reference proteome</keyword>
<dbReference type="InterPro" id="IPR038538">
    <property type="entry name" value="MTERF_sf"/>
</dbReference>
<comment type="similarity">
    <text evidence="1">Belongs to the mTERF family.</text>
</comment>
<organism evidence="4 5">
    <name type="scientific">Nelumbo nucifera</name>
    <name type="common">Sacred lotus</name>
    <dbReference type="NCBI Taxonomy" id="4432"/>
    <lineage>
        <taxon>Eukaryota</taxon>
        <taxon>Viridiplantae</taxon>
        <taxon>Streptophyta</taxon>
        <taxon>Embryophyta</taxon>
        <taxon>Tracheophyta</taxon>
        <taxon>Spermatophyta</taxon>
        <taxon>Magnoliopsida</taxon>
        <taxon>Proteales</taxon>
        <taxon>Nelumbonaceae</taxon>
        <taxon>Nelumbo</taxon>
    </lineage>
</organism>
<dbReference type="PANTHER" id="PTHR13068:SF166">
    <property type="entry name" value="TRANSCRIPTION TERMINATION FACTOR MTERF15, MITOCHONDRIAL-LIKE"/>
    <property type="match status" value="1"/>
</dbReference>
<keyword evidence="2" id="KW-0806">Transcription termination</keyword>
<keyword evidence="2" id="KW-0805">Transcription regulation</keyword>
<keyword evidence="3" id="KW-0809">Transit peptide</keyword>
<reference evidence="4 5" key="1">
    <citation type="journal article" date="2020" name="Mol. Biol. Evol.">
        <title>Distinct Expression and Methylation Patterns for Genes with Different Fates following a Single Whole-Genome Duplication in Flowering Plants.</title>
        <authorList>
            <person name="Shi T."/>
            <person name="Rahmani R.S."/>
            <person name="Gugger P.F."/>
            <person name="Wang M."/>
            <person name="Li H."/>
            <person name="Zhang Y."/>
            <person name="Li Z."/>
            <person name="Wang Q."/>
            <person name="Van de Peer Y."/>
            <person name="Marchal K."/>
            <person name="Chen J."/>
        </authorList>
    </citation>
    <scope>NUCLEOTIDE SEQUENCE [LARGE SCALE GENOMIC DNA]</scope>
    <source>
        <tissue evidence="4">Leaf</tissue>
    </source>
</reference>
<dbReference type="GO" id="GO:0003676">
    <property type="term" value="F:nucleic acid binding"/>
    <property type="evidence" value="ECO:0007669"/>
    <property type="project" value="InterPro"/>
</dbReference>
<protein>
    <submittedName>
        <fullName evidence="4">Uncharacterized protein</fullName>
    </submittedName>
</protein>
<dbReference type="InterPro" id="IPR003690">
    <property type="entry name" value="MTERF"/>
</dbReference>
<dbReference type="Gene3D" id="1.25.70.10">
    <property type="entry name" value="Transcription termination factor 3, mitochondrial"/>
    <property type="match status" value="1"/>
</dbReference>
<dbReference type="SMART" id="SM00733">
    <property type="entry name" value="Mterf"/>
    <property type="match status" value="6"/>
</dbReference>
<comment type="caution">
    <text evidence="4">The sequence shown here is derived from an EMBL/GenBank/DDBJ whole genome shotgun (WGS) entry which is preliminary data.</text>
</comment>
<dbReference type="Proteomes" id="UP000607653">
    <property type="component" value="Unassembled WGS sequence"/>
</dbReference>
<dbReference type="GO" id="GO:0006353">
    <property type="term" value="P:DNA-templated transcription termination"/>
    <property type="evidence" value="ECO:0007669"/>
    <property type="project" value="UniProtKB-KW"/>
</dbReference>
<evidence type="ECO:0000256" key="2">
    <source>
        <dbReference type="ARBA" id="ARBA00022472"/>
    </source>
</evidence>
<evidence type="ECO:0000256" key="1">
    <source>
        <dbReference type="ARBA" id="ARBA00007692"/>
    </source>
</evidence>
<accession>A0A822YTN4</accession>
<evidence type="ECO:0000313" key="4">
    <source>
        <dbReference type="EMBL" id="DAD37474.1"/>
    </source>
</evidence>
<dbReference type="FunFam" id="1.25.70.10:FF:000001">
    <property type="entry name" value="Mitochondrial transcription termination factor-like"/>
    <property type="match status" value="1"/>
</dbReference>
<keyword evidence="2" id="KW-0804">Transcription</keyword>
<dbReference type="Pfam" id="PF02536">
    <property type="entry name" value="mTERF"/>
    <property type="match status" value="1"/>
</dbReference>
<proteinExistence type="inferred from homology"/>
<dbReference type="AlphaFoldDB" id="A0A822YTN4"/>
<gene>
    <name evidence="4" type="ORF">HUJ06_008115</name>
</gene>
<dbReference type="PANTHER" id="PTHR13068">
    <property type="entry name" value="CGI-12 PROTEIN-RELATED"/>
    <property type="match status" value="1"/>
</dbReference>
<name>A0A822YTN4_NELNU</name>